<accession>A0AAE8J5C0</accession>
<evidence type="ECO:0000313" key="1">
    <source>
        <dbReference type="EMBL" id="SPE18684.1"/>
    </source>
</evidence>
<gene>
    <name evidence="1" type="ORF">LAS9267_00231</name>
</gene>
<protein>
    <submittedName>
        <fullName evidence="1">Phage portal protein, SPP1 Gp6-like</fullName>
    </submittedName>
</protein>
<dbReference type="AlphaFoldDB" id="A0AAE8J5C0"/>
<dbReference type="InterPro" id="IPR006432">
    <property type="entry name" value="Phage_portal_A118-type"/>
</dbReference>
<proteinExistence type="predicted"/>
<organism evidence="1 2">
    <name type="scientific">Latilactobacillus sakei</name>
    <name type="common">Lactobacillus sakei</name>
    <dbReference type="NCBI Taxonomy" id="1599"/>
    <lineage>
        <taxon>Bacteria</taxon>
        <taxon>Bacillati</taxon>
        <taxon>Bacillota</taxon>
        <taxon>Bacilli</taxon>
        <taxon>Lactobacillales</taxon>
        <taxon>Lactobacillaceae</taxon>
        <taxon>Latilactobacillus</taxon>
    </lineage>
</organism>
<dbReference type="Pfam" id="PF05133">
    <property type="entry name" value="SPP1_portal"/>
    <property type="match status" value="1"/>
</dbReference>
<evidence type="ECO:0000313" key="2">
    <source>
        <dbReference type="Proteomes" id="UP000239650"/>
    </source>
</evidence>
<dbReference type="InterPro" id="IPR021145">
    <property type="entry name" value="Portal_protein_SPP1_Gp6-like"/>
</dbReference>
<sequence>MFEKIKNLFRKVGAELGMVNSLTKIVDHPKINVEQSEYDRIAKSLQYFEGEFDDVKYYNSDHELKTRPYMSINMMKVVAKRMASLLYNEQCRINVGGDDKFKDANEFIQQTFSDNDFNKNFERYLESDLALGGLVIRPYFDVGQGKIKLSWCQAPTIYPLRNNTNDVSEIAIASVNQTIENDKVVYYTLLEFHEWVNGNYQITNELYRSEDKSIVGIQVPLTSYEPYSGLEPVATLENITRPQFVYLKPQGFNNRNITSPLGIGVCDNALSTLKQINDTFDQFNWEIKMGQRRVAVPEDLTSLGVDERGIKQPKQVFDSSQNVFIKMRGDSEDGFKITDLTSEIRSQAYIAALNNALQVLEMQVGLTAGTFSFDAKGGLKTATEVVSENSMTQQTRSSQLTTVDRAIKELIISILELAKAYEAYNGDIPTMGDISVDFDDGVVTDKQQKLDFFTQAKQAGFASTKLAIKKVFGYTDDQAEDLIKEINAEVPNEPEVSGLAEFGEGDG</sequence>
<name>A0AAE8J5C0_LATSK</name>
<dbReference type="Proteomes" id="UP000239650">
    <property type="component" value="Unassembled WGS sequence"/>
</dbReference>
<dbReference type="NCBIfam" id="TIGR01542">
    <property type="entry name" value="A118_put_portal"/>
    <property type="match status" value="1"/>
</dbReference>
<reference evidence="1 2" key="1">
    <citation type="submission" date="2018-02" db="EMBL/GenBank/DDBJ databases">
        <authorList>
            <person name="Rodrigo-Torres L."/>
            <person name="Arahal R. D."/>
            <person name="Lucena T."/>
        </authorList>
    </citation>
    <scope>NUCLEOTIDE SEQUENCE [LARGE SCALE GENOMIC DNA]</scope>
    <source>
        <strain evidence="1 2">CECT 9267</strain>
    </source>
</reference>
<comment type="caution">
    <text evidence="1">The sequence shown here is derived from an EMBL/GenBank/DDBJ whole genome shotgun (WGS) entry which is preliminary data.</text>
</comment>
<dbReference type="PIRSF" id="PIRSF011911">
    <property type="entry name" value="A118_put_portal"/>
    <property type="match status" value="1"/>
</dbReference>
<dbReference type="EMBL" id="OKRC01000001">
    <property type="protein sequence ID" value="SPE18684.1"/>
    <property type="molecule type" value="Genomic_DNA"/>
</dbReference>